<reference evidence="1" key="1">
    <citation type="submission" date="2020-05" db="EMBL/GenBank/DDBJ databases">
        <title>Mycena genomes resolve the evolution of fungal bioluminescence.</title>
        <authorList>
            <person name="Tsai I.J."/>
        </authorList>
    </citation>
    <scope>NUCLEOTIDE SEQUENCE</scope>
    <source>
        <strain evidence="1">160909Yilan</strain>
    </source>
</reference>
<keyword evidence="2" id="KW-1185">Reference proteome</keyword>
<proteinExistence type="predicted"/>
<evidence type="ECO:0000313" key="1">
    <source>
        <dbReference type="EMBL" id="KAF7377125.1"/>
    </source>
</evidence>
<accession>A0A8H7DK35</accession>
<organism evidence="1 2">
    <name type="scientific">Mycena sanguinolenta</name>
    <dbReference type="NCBI Taxonomy" id="230812"/>
    <lineage>
        <taxon>Eukaryota</taxon>
        <taxon>Fungi</taxon>
        <taxon>Dikarya</taxon>
        <taxon>Basidiomycota</taxon>
        <taxon>Agaricomycotina</taxon>
        <taxon>Agaricomycetes</taxon>
        <taxon>Agaricomycetidae</taxon>
        <taxon>Agaricales</taxon>
        <taxon>Marasmiineae</taxon>
        <taxon>Mycenaceae</taxon>
        <taxon>Mycena</taxon>
    </lineage>
</organism>
<dbReference type="EMBL" id="JACAZH010000001">
    <property type="protein sequence ID" value="KAF7377125.1"/>
    <property type="molecule type" value="Genomic_DNA"/>
</dbReference>
<comment type="caution">
    <text evidence="1">The sequence shown here is derived from an EMBL/GenBank/DDBJ whole genome shotgun (WGS) entry which is preliminary data.</text>
</comment>
<protein>
    <submittedName>
        <fullName evidence="1">Uncharacterized protein</fullName>
    </submittedName>
</protein>
<dbReference type="Proteomes" id="UP000623467">
    <property type="component" value="Unassembled WGS sequence"/>
</dbReference>
<gene>
    <name evidence="1" type="ORF">MSAN_00131500</name>
</gene>
<dbReference type="AlphaFoldDB" id="A0A8H7DK35"/>
<sequence length="69" mass="7926">MEATEARVEWAVEMVAWAVAGGTGEGPTVTIDNSTNKIEGLQEMESYTWVFMDQRNLWYWKECSKFNSD</sequence>
<evidence type="ECO:0000313" key="2">
    <source>
        <dbReference type="Proteomes" id="UP000623467"/>
    </source>
</evidence>
<name>A0A8H7DK35_9AGAR</name>